<reference evidence="2 3" key="1">
    <citation type="submission" date="2019-01" db="EMBL/GenBank/DDBJ databases">
        <title>Pseudolysobacter antarctica gen. nov., sp. nov., isolated from Fildes Peninsula, Antarctica.</title>
        <authorList>
            <person name="Wei Z."/>
            <person name="Peng F."/>
        </authorList>
    </citation>
    <scope>NUCLEOTIDE SEQUENCE [LARGE SCALE GENOMIC DNA]</scope>
    <source>
        <strain evidence="2 3">AQ6-296</strain>
    </source>
</reference>
<dbReference type="AlphaFoldDB" id="A0A411HG00"/>
<protein>
    <recommendedName>
        <fullName evidence="4">TolC family protein</fullName>
    </recommendedName>
</protein>
<evidence type="ECO:0000256" key="1">
    <source>
        <dbReference type="SAM" id="SignalP"/>
    </source>
</evidence>
<proteinExistence type="predicted"/>
<gene>
    <name evidence="2" type="ORF">ELE36_03065</name>
</gene>
<evidence type="ECO:0000313" key="2">
    <source>
        <dbReference type="EMBL" id="QBB69436.1"/>
    </source>
</evidence>
<name>A0A411HG00_9GAMM</name>
<dbReference type="KEGG" id="xbc:ELE36_03065"/>
<dbReference type="GO" id="GO:0015562">
    <property type="term" value="F:efflux transmembrane transporter activity"/>
    <property type="evidence" value="ECO:0007669"/>
    <property type="project" value="InterPro"/>
</dbReference>
<dbReference type="OrthoDB" id="5607838at2"/>
<dbReference type="SUPFAM" id="SSF56954">
    <property type="entry name" value="Outer membrane efflux proteins (OEP)"/>
    <property type="match status" value="1"/>
</dbReference>
<evidence type="ECO:0008006" key="4">
    <source>
        <dbReference type="Google" id="ProtNLM"/>
    </source>
</evidence>
<accession>A0A411HG00</accession>
<evidence type="ECO:0000313" key="3">
    <source>
        <dbReference type="Proteomes" id="UP000291562"/>
    </source>
</evidence>
<keyword evidence="3" id="KW-1185">Reference proteome</keyword>
<dbReference type="Gene3D" id="1.20.1600.10">
    <property type="entry name" value="Outer membrane efflux proteins (OEP)"/>
    <property type="match status" value="1"/>
</dbReference>
<feature type="chain" id="PRO_5019169306" description="TolC family protein" evidence="1">
    <location>
        <begin position="42"/>
        <end position="433"/>
    </location>
</feature>
<dbReference type="Proteomes" id="UP000291562">
    <property type="component" value="Chromosome"/>
</dbReference>
<dbReference type="EMBL" id="CP035704">
    <property type="protein sequence ID" value="QBB69436.1"/>
    <property type="molecule type" value="Genomic_DNA"/>
</dbReference>
<sequence>MPHLFFALSRRVRFWIQRRYISHLSASIFLLWLAAASASEATPLSLDEAVQLAGIHAPTLDARQAAVESAEHTVLPAGQLPDPELVFGIDSLPVTTDERFSLTRDNFTERKIGLMQTFTRPEKRRLRSERAEAGAARERALLTTEHLTLNEAVARAWITRKTAERRLVLLHSLQARAQTQIDAATAALSAGRGASADAIAATAAKAMLEDRISEGERDLETANAELARWLPDAQDRPLGDAPDWSNLGSNPDALLTNIAHHRELLAYDAAEQAATAEVDLARAEKTPDWSVEFDYAQRGPRYSNFITVQLRVPLPIFAASRQDPIIASKQAAVAQITAERTAAQRMHTAELRKTLAAWRSAKDRVHRYETELLPLADDRADAALAAYRGGRGDLQASLSALDQMVEQRLVYTDLLNTLGQSWAALHFAFPQEH</sequence>
<organism evidence="2 3">
    <name type="scientific">Pseudolysobacter antarcticus</name>
    <dbReference type="NCBI Taxonomy" id="2511995"/>
    <lineage>
        <taxon>Bacteria</taxon>
        <taxon>Pseudomonadati</taxon>
        <taxon>Pseudomonadota</taxon>
        <taxon>Gammaproteobacteria</taxon>
        <taxon>Lysobacterales</taxon>
        <taxon>Rhodanobacteraceae</taxon>
        <taxon>Pseudolysobacter</taxon>
    </lineage>
</organism>
<dbReference type="PANTHER" id="PTHR30203">
    <property type="entry name" value="OUTER MEMBRANE CATION EFFLUX PROTEIN"/>
    <property type="match status" value="1"/>
</dbReference>
<keyword evidence="1" id="KW-0732">Signal</keyword>
<feature type="signal peptide" evidence="1">
    <location>
        <begin position="1"/>
        <end position="41"/>
    </location>
</feature>
<dbReference type="PANTHER" id="PTHR30203:SF24">
    <property type="entry name" value="BLR4935 PROTEIN"/>
    <property type="match status" value="1"/>
</dbReference>
<dbReference type="InterPro" id="IPR010131">
    <property type="entry name" value="MdtP/NodT-like"/>
</dbReference>